<evidence type="ECO:0000313" key="1">
    <source>
        <dbReference type="EMBL" id="KAG5445490.1"/>
    </source>
</evidence>
<evidence type="ECO:0000313" key="2">
    <source>
        <dbReference type="Proteomes" id="UP000286415"/>
    </source>
</evidence>
<accession>A0A3R7H512</accession>
<reference evidence="1 2" key="2">
    <citation type="journal article" date="2021" name="Genomics">
        <title>High-quality reference genome for Clonorchis sinensis.</title>
        <authorList>
            <person name="Young N.D."/>
            <person name="Stroehlein A.J."/>
            <person name="Kinkar L."/>
            <person name="Wang T."/>
            <person name="Sohn W.M."/>
            <person name="Chang B.C.H."/>
            <person name="Kaur P."/>
            <person name="Weisz D."/>
            <person name="Dudchenko O."/>
            <person name="Aiden E.L."/>
            <person name="Korhonen P.K."/>
            <person name="Gasser R.B."/>
        </authorList>
    </citation>
    <scope>NUCLEOTIDE SEQUENCE [LARGE SCALE GENOMIC DNA]</scope>
    <source>
        <strain evidence="1">Cs-k2</strain>
    </source>
</reference>
<gene>
    <name evidence="1" type="ORF">CSKR_100978</name>
</gene>
<dbReference type="AlphaFoldDB" id="A0A3R7H512"/>
<comment type="caution">
    <text evidence="1">The sequence shown here is derived from an EMBL/GenBank/DDBJ whole genome shotgun (WGS) entry which is preliminary data.</text>
</comment>
<dbReference type="InParanoid" id="A0A3R7H512"/>
<dbReference type="EMBL" id="NIRI02000056">
    <property type="protein sequence ID" value="KAG5445490.1"/>
    <property type="molecule type" value="Genomic_DNA"/>
</dbReference>
<reference evidence="1 2" key="1">
    <citation type="journal article" date="2018" name="Biotechnol. Adv.">
        <title>Improved genomic resources and new bioinformatic workflow for the carcinogenic parasite Clonorchis sinensis: Biotechnological implications.</title>
        <authorList>
            <person name="Wang D."/>
            <person name="Korhonen P.K."/>
            <person name="Gasser R.B."/>
            <person name="Young N.D."/>
        </authorList>
    </citation>
    <scope>NUCLEOTIDE SEQUENCE [LARGE SCALE GENOMIC DNA]</scope>
    <source>
        <strain evidence="1">Cs-k2</strain>
    </source>
</reference>
<proteinExistence type="predicted"/>
<sequence>MSRITVSILLEYPRTYLQSVSCGPGRLLTSKAHVFQNTRTYKQICFCEKFTWNPAESLVCDASRQLNVLHQAASCFTKCTHLQTHYIDICIAIS</sequence>
<organism evidence="1 2">
    <name type="scientific">Clonorchis sinensis</name>
    <name type="common">Chinese liver fluke</name>
    <dbReference type="NCBI Taxonomy" id="79923"/>
    <lineage>
        <taxon>Eukaryota</taxon>
        <taxon>Metazoa</taxon>
        <taxon>Spiralia</taxon>
        <taxon>Lophotrochozoa</taxon>
        <taxon>Platyhelminthes</taxon>
        <taxon>Trematoda</taxon>
        <taxon>Digenea</taxon>
        <taxon>Opisthorchiida</taxon>
        <taxon>Opisthorchiata</taxon>
        <taxon>Opisthorchiidae</taxon>
        <taxon>Clonorchis</taxon>
    </lineage>
</organism>
<protein>
    <submittedName>
        <fullName evidence="1">Uncharacterized protein</fullName>
    </submittedName>
</protein>
<dbReference type="Proteomes" id="UP000286415">
    <property type="component" value="Unassembled WGS sequence"/>
</dbReference>
<keyword evidence="2" id="KW-1185">Reference proteome</keyword>
<name>A0A3R7H512_CLOSI</name>